<dbReference type="Gene3D" id="3.40.640.10">
    <property type="entry name" value="Type I PLP-dependent aspartate aminotransferase-like (Major domain)"/>
    <property type="match status" value="1"/>
</dbReference>
<evidence type="ECO:0000256" key="1">
    <source>
        <dbReference type="ARBA" id="ARBA00022898"/>
    </source>
</evidence>
<name>A0A1U7GUJ0_9CYAN</name>
<organism evidence="3 4">
    <name type="scientific">Fischerella major NIES-592</name>
    <dbReference type="NCBI Taxonomy" id="210994"/>
    <lineage>
        <taxon>Bacteria</taxon>
        <taxon>Bacillati</taxon>
        <taxon>Cyanobacteriota</taxon>
        <taxon>Cyanophyceae</taxon>
        <taxon>Nostocales</taxon>
        <taxon>Hapalosiphonaceae</taxon>
        <taxon>Fischerella</taxon>
    </lineage>
</organism>
<dbReference type="InterPro" id="IPR015421">
    <property type="entry name" value="PyrdxlP-dep_Trfase_major"/>
</dbReference>
<dbReference type="AlphaFoldDB" id="A0A1U7GUJ0"/>
<accession>A0A1U7GUJ0</accession>
<dbReference type="PANTHER" id="PTHR43092:SF2">
    <property type="entry name" value="HERCYNYLCYSTEINE SULFOXIDE LYASE"/>
    <property type="match status" value="1"/>
</dbReference>
<sequence length="405" mass="45309">MKDKDRVSCFSPNPSPFKHLWSLDPKVTFLNHGSFGACPIAVLSFQQQLRSQLEQEPLRFFTREWEPLLDGAKSKLAAFVGTDVEDVVFVPNATTGVNSVLRSLIFYPTDEILTTNHEYNACRNALDFIASRTGAKVVVAQIPFPLDSPQQVVEAVIERVSPKTRLALLDHVTSQTGLILPLQELVQQLQARGVDTLVDGAHAPGMIPLNLREIGATYYTGNCHKWLCAPKGAAFLYVRRDKHSEIRPLTISHGANSPRTDKSRFQLEFDWMGTDDPTAYMCVPEAIAFLGSLLPGGWDELRQHNHQLALQARQLLCETLEVLPPCPGEMIGSMAVVPIPSVLENRNFLSIRDELFDQYSIQVQMVPWQETPKLLLRISAQIYNTIKEYEYLGKALRELIAESGG</sequence>
<dbReference type="InterPro" id="IPR000192">
    <property type="entry name" value="Aminotrans_V_dom"/>
</dbReference>
<dbReference type="Gene3D" id="3.90.1150.10">
    <property type="entry name" value="Aspartate Aminotransferase, domain 1"/>
    <property type="match status" value="1"/>
</dbReference>
<dbReference type="Pfam" id="PF00266">
    <property type="entry name" value="Aminotran_5"/>
    <property type="match status" value="1"/>
</dbReference>
<reference evidence="3 4" key="1">
    <citation type="submission" date="2016-11" db="EMBL/GenBank/DDBJ databases">
        <title>Draft Genome Sequences of Nine Cyanobacterial Strains from Diverse Habitats.</title>
        <authorList>
            <person name="Zhu T."/>
            <person name="Hou S."/>
            <person name="Lu X."/>
            <person name="Hess W.R."/>
        </authorList>
    </citation>
    <scope>NUCLEOTIDE SEQUENCE [LARGE SCALE GENOMIC DNA]</scope>
    <source>
        <strain evidence="3 4">NIES-592</strain>
    </source>
</reference>
<comment type="caution">
    <text evidence="3">The sequence shown here is derived from an EMBL/GenBank/DDBJ whole genome shotgun (WGS) entry which is preliminary data.</text>
</comment>
<evidence type="ECO:0000259" key="2">
    <source>
        <dbReference type="Pfam" id="PF00266"/>
    </source>
</evidence>
<dbReference type="Proteomes" id="UP000186391">
    <property type="component" value="Unassembled WGS sequence"/>
</dbReference>
<feature type="domain" description="Aminotransferase class V" evidence="2">
    <location>
        <begin position="68"/>
        <end position="317"/>
    </location>
</feature>
<proteinExistence type="predicted"/>
<evidence type="ECO:0000313" key="4">
    <source>
        <dbReference type="Proteomes" id="UP000186391"/>
    </source>
</evidence>
<dbReference type="SUPFAM" id="SSF53383">
    <property type="entry name" value="PLP-dependent transferases"/>
    <property type="match status" value="1"/>
</dbReference>
<gene>
    <name evidence="3" type="ORF">NIES592_20600</name>
</gene>
<dbReference type="RefSeq" id="WP_062245690.1">
    <property type="nucleotide sequence ID" value="NZ_MRCA01000016.1"/>
</dbReference>
<dbReference type="InterPro" id="IPR015422">
    <property type="entry name" value="PyrdxlP-dep_Trfase_small"/>
</dbReference>
<dbReference type="EMBL" id="MRCA01000016">
    <property type="protein sequence ID" value="OKH11724.1"/>
    <property type="molecule type" value="Genomic_DNA"/>
</dbReference>
<keyword evidence="1" id="KW-0663">Pyridoxal phosphate</keyword>
<dbReference type="InterPro" id="IPR015424">
    <property type="entry name" value="PyrdxlP-dep_Trfase"/>
</dbReference>
<keyword evidence="4" id="KW-1185">Reference proteome</keyword>
<protein>
    <submittedName>
        <fullName evidence="3">Penicillin epimerase</fullName>
    </submittedName>
</protein>
<dbReference type="PANTHER" id="PTHR43092">
    <property type="entry name" value="L-CYSTEINE DESULFHYDRASE"/>
    <property type="match status" value="1"/>
</dbReference>
<evidence type="ECO:0000313" key="3">
    <source>
        <dbReference type="EMBL" id="OKH11724.1"/>
    </source>
</evidence>
<dbReference type="OrthoDB" id="9804366at2"/>